<dbReference type="Gene3D" id="3.90.25.10">
    <property type="entry name" value="UDP-galactose 4-epimerase, domain 1"/>
    <property type="match status" value="1"/>
</dbReference>
<reference evidence="3 4" key="1">
    <citation type="journal article" date="2016" name="Nat. Commun.">
        <title>Thousands of microbial genomes shed light on interconnected biogeochemical processes in an aquifer system.</title>
        <authorList>
            <person name="Anantharaman K."/>
            <person name="Brown C.T."/>
            <person name="Hug L.A."/>
            <person name="Sharon I."/>
            <person name="Castelle C.J."/>
            <person name="Probst A.J."/>
            <person name="Thomas B.C."/>
            <person name="Singh A."/>
            <person name="Wilkins M.J."/>
            <person name="Karaoz U."/>
            <person name="Brodie E.L."/>
            <person name="Williams K.H."/>
            <person name="Hubbard S.S."/>
            <person name="Banfield J.F."/>
        </authorList>
    </citation>
    <scope>NUCLEOTIDE SEQUENCE [LARGE SCALE GENOMIC DNA]</scope>
</reference>
<dbReference type="EMBL" id="MGBR01000001">
    <property type="protein sequence ID" value="OGK73737.1"/>
    <property type="molecule type" value="Genomic_DNA"/>
</dbReference>
<gene>
    <name evidence="3" type="ORF">A3K52_03045</name>
</gene>
<comment type="similarity">
    <text evidence="1">Belongs to the NAD(P)-dependent epimerase/dehydratase family.</text>
</comment>
<dbReference type="SUPFAM" id="SSF51735">
    <property type="entry name" value="NAD(P)-binding Rossmann-fold domains"/>
    <property type="match status" value="1"/>
</dbReference>
<evidence type="ECO:0000259" key="2">
    <source>
        <dbReference type="Pfam" id="PF01370"/>
    </source>
</evidence>
<dbReference type="InterPro" id="IPR020904">
    <property type="entry name" value="Sc_DH/Rdtase_CS"/>
</dbReference>
<dbReference type="Gene3D" id="3.40.50.720">
    <property type="entry name" value="NAD(P)-binding Rossmann-like Domain"/>
    <property type="match status" value="1"/>
</dbReference>
<evidence type="ECO:0000313" key="3">
    <source>
        <dbReference type="EMBL" id="OGK73737.1"/>
    </source>
</evidence>
<dbReference type="InterPro" id="IPR001509">
    <property type="entry name" value="Epimerase_deHydtase"/>
</dbReference>
<name>A0A1F7L0T1_9BACT</name>
<evidence type="ECO:0000256" key="1">
    <source>
        <dbReference type="ARBA" id="ARBA00007637"/>
    </source>
</evidence>
<sequence length="315" mass="35672">MEIKNKRFLVIGGAGFIGSHVVDHLLKEDVKEVIVYDNFSRGSESNLYESMKDKRVTIIKGDILHRDFLEKAMRGVDGVFHLAAVWLLHCYEYPETAFEVNIRGTFNVIMSAIKQKVGKVVFSSSASVYGNALELPMTEDHPYNNETFYGATKIADEHMFKSLGKRYGLNWVGLRYMNVYGPRQDYHGAYTAVMHKIIDRLEEKKKPVLYGDGSQQYDFVYVGDVARANICAMKSKATGKNYNVGTGIGTSLKELTEIIISLFGAKTSIKYEPAGLTFVTNRIGSPKMAEKELGYVWKTDLKKGMKKLIEWRKKE</sequence>
<evidence type="ECO:0000313" key="4">
    <source>
        <dbReference type="Proteomes" id="UP000177050"/>
    </source>
</evidence>
<organism evidence="3 4">
    <name type="scientific">Candidatus Roizmanbacteria bacterium RIFOXYD1_FULL_38_12</name>
    <dbReference type="NCBI Taxonomy" id="1802093"/>
    <lineage>
        <taxon>Bacteria</taxon>
        <taxon>Candidatus Roizmaniibacteriota</taxon>
    </lineage>
</organism>
<proteinExistence type="inferred from homology"/>
<comment type="caution">
    <text evidence="3">The sequence shown here is derived from an EMBL/GenBank/DDBJ whole genome shotgun (WGS) entry which is preliminary data.</text>
</comment>
<dbReference type="PROSITE" id="PS00061">
    <property type="entry name" value="ADH_SHORT"/>
    <property type="match status" value="1"/>
</dbReference>
<dbReference type="Proteomes" id="UP000177050">
    <property type="component" value="Unassembled WGS sequence"/>
</dbReference>
<protein>
    <submittedName>
        <fullName evidence="3">NAD-dependent dehydratase</fullName>
    </submittedName>
</protein>
<dbReference type="AlphaFoldDB" id="A0A1F7L0T1"/>
<dbReference type="InterPro" id="IPR036291">
    <property type="entry name" value="NAD(P)-bd_dom_sf"/>
</dbReference>
<dbReference type="Pfam" id="PF01370">
    <property type="entry name" value="Epimerase"/>
    <property type="match status" value="1"/>
</dbReference>
<accession>A0A1F7L0T1</accession>
<feature type="domain" description="NAD-dependent epimerase/dehydratase" evidence="2">
    <location>
        <begin position="9"/>
        <end position="245"/>
    </location>
</feature>
<dbReference type="PANTHER" id="PTHR43000">
    <property type="entry name" value="DTDP-D-GLUCOSE 4,6-DEHYDRATASE-RELATED"/>
    <property type="match status" value="1"/>
</dbReference>